<organism evidence="2 3">
    <name type="scientific">Toxoplasma gondii GAB2-2007-GAL-DOM2</name>
    <dbReference type="NCBI Taxonomy" id="1130820"/>
    <lineage>
        <taxon>Eukaryota</taxon>
        <taxon>Sar</taxon>
        <taxon>Alveolata</taxon>
        <taxon>Apicomplexa</taxon>
        <taxon>Conoidasida</taxon>
        <taxon>Coccidia</taxon>
        <taxon>Eucoccidiorida</taxon>
        <taxon>Eimeriorina</taxon>
        <taxon>Sarcocystidae</taxon>
        <taxon>Toxoplasma</taxon>
    </lineage>
</organism>
<gene>
    <name evidence="2" type="ORF">TGDOM2_249710</name>
</gene>
<evidence type="ECO:0000256" key="1">
    <source>
        <dbReference type="SAM" id="MobiDB-lite"/>
    </source>
</evidence>
<dbReference type="OrthoDB" id="543156at2759"/>
<feature type="region of interest" description="Disordered" evidence="1">
    <location>
        <begin position="381"/>
        <end position="400"/>
    </location>
</feature>
<evidence type="ECO:0000313" key="3">
    <source>
        <dbReference type="Proteomes" id="UP000028837"/>
    </source>
</evidence>
<dbReference type="AlphaFoldDB" id="A0A086KP30"/>
<proteinExistence type="predicted"/>
<dbReference type="Proteomes" id="UP000028837">
    <property type="component" value="Unassembled WGS sequence"/>
</dbReference>
<feature type="compositionally biased region" description="Basic and acidic residues" evidence="1">
    <location>
        <begin position="381"/>
        <end position="392"/>
    </location>
</feature>
<feature type="region of interest" description="Disordered" evidence="1">
    <location>
        <begin position="494"/>
        <end position="513"/>
    </location>
</feature>
<feature type="region of interest" description="Disordered" evidence="1">
    <location>
        <begin position="580"/>
        <end position="613"/>
    </location>
</feature>
<feature type="compositionally biased region" description="Polar residues" evidence="1">
    <location>
        <begin position="548"/>
        <end position="562"/>
    </location>
</feature>
<sequence length="765" mass="80516">MRAVAAPTPSPFSSVLLVLSSEKRLHLQKPSSGGSSLSSENEAGRASLEFLADAGMPLASLLAIHSILTSSGLSYQIATPAGAPPSICSVDSLSDLDASCLPSALLEKLKTPLPVRSVALENFGGVLFPHSLGAAVDLFNSSALGALVHSLSADKVVCSIGYGGFALAAKRPSGLREDSAASRNKARGGGSSFPFVNYTLTGISPFDECRYPFFGHLPCMLQELLESLGATFASFECIDTPGMVVDRNLVSGANDASTPLCVQTFALLLCCRNASFLAEKNAEREAQHLRETRERLGSLAVPSRAKRESEEAQQWEAVGSLAQRLAGEASLTTGKENNCRVSPRNDPRRAAPRGVCTPEAAAGKGEGCGETGFCRLEADVQEQREKHGRESRPSSARSLADLSAENLGRSGASATGEAPTPVEETPDAWGGFQRSERTPEVSASTNSQDGNSDVCVDAETTRCRRPLAFSEALGQRPELSKSCQATLLDVSTESRASASEGLPNATRPFPRASAFDSSLDVALQRPREVDARRAQPADVSAEDGGVSVPQSTQRLGETNTFASRMRSELEPVAFSWVSGSGDDAVVRRPSTEKGAAQSAWRAESKTSVGAGSQEWSALQAEKAVCENARSGGGAFQFLDPQAFSPFARGEDDAQIATDGAFVSAGDRGFVSLEKGENSSTVTSSAVAAGVFSLPGGSRAEEHGPGRDSWAGSELEEDLFSFTASTKEREPKATEEKTANVFASAFPEQDLFQMHRAGAPAEVFRP</sequence>
<name>A0A086KP30_TOXGO</name>
<dbReference type="VEuPathDB" id="ToxoDB:TGDOM2_249710"/>
<comment type="caution">
    <text evidence="2">The sequence shown here is derived from an EMBL/GenBank/DDBJ whole genome shotgun (WGS) entry which is preliminary data.</text>
</comment>
<dbReference type="SUPFAM" id="SSF52317">
    <property type="entry name" value="Class I glutamine amidotransferase-like"/>
    <property type="match status" value="1"/>
</dbReference>
<feature type="region of interest" description="Disordered" evidence="1">
    <location>
        <begin position="406"/>
        <end position="454"/>
    </location>
</feature>
<protein>
    <submittedName>
        <fullName evidence="2">Parkinson disease 7 domain containing 1 family protein</fullName>
    </submittedName>
</protein>
<reference evidence="2 3" key="1">
    <citation type="submission" date="2014-02" db="EMBL/GenBank/DDBJ databases">
        <authorList>
            <person name="Sibley D."/>
            <person name="Venepally P."/>
            <person name="Karamycheva S."/>
            <person name="Hadjithomas M."/>
            <person name="Khan A."/>
            <person name="Brunk B."/>
            <person name="Roos D."/>
            <person name="Caler E."/>
            <person name="Lorenzi H."/>
        </authorList>
    </citation>
    <scope>NUCLEOTIDE SEQUENCE [LARGE SCALE GENOMIC DNA]</scope>
    <source>
        <strain evidence="2 3">GAB2-2007-GAL-DOM2</strain>
    </source>
</reference>
<feature type="region of interest" description="Disordered" evidence="1">
    <location>
        <begin position="527"/>
        <end position="562"/>
    </location>
</feature>
<feature type="region of interest" description="Disordered" evidence="1">
    <location>
        <begin position="333"/>
        <end position="368"/>
    </location>
</feature>
<accession>A0A086KP30</accession>
<feature type="compositionally biased region" description="Polar residues" evidence="1">
    <location>
        <begin position="441"/>
        <end position="451"/>
    </location>
</feature>
<dbReference type="EMBL" id="AHZU02000298">
    <property type="protein sequence ID" value="KFG46148.1"/>
    <property type="molecule type" value="Genomic_DNA"/>
</dbReference>
<dbReference type="InterPro" id="IPR029062">
    <property type="entry name" value="Class_I_gatase-like"/>
</dbReference>
<evidence type="ECO:0000313" key="2">
    <source>
        <dbReference type="EMBL" id="KFG46148.1"/>
    </source>
</evidence>
<dbReference type="Gene3D" id="3.40.50.880">
    <property type="match status" value="1"/>
</dbReference>